<protein>
    <submittedName>
        <fullName evidence="1">McrC family protein</fullName>
    </submittedName>
</protein>
<accession>A0A975RNZ0</accession>
<organism evidence="1 2">
    <name type="scientific">Bradyrhizobium sediminis</name>
    <dbReference type="NCBI Taxonomy" id="2840469"/>
    <lineage>
        <taxon>Bacteria</taxon>
        <taxon>Pseudomonadati</taxon>
        <taxon>Pseudomonadota</taxon>
        <taxon>Alphaproteobacteria</taxon>
        <taxon>Hyphomicrobiales</taxon>
        <taxon>Nitrobacteraceae</taxon>
        <taxon>Bradyrhizobium</taxon>
    </lineage>
</organism>
<dbReference type="Proteomes" id="UP000680839">
    <property type="component" value="Chromosome"/>
</dbReference>
<proteinExistence type="predicted"/>
<evidence type="ECO:0000313" key="2">
    <source>
        <dbReference type="Proteomes" id="UP000680839"/>
    </source>
</evidence>
<dbReference type="REBASE" id="500393">
    <property type="entry name" value="BspS2201McrBCP"/>
</dbReference>
<dbReference type="PANTHER" id="PTHR38733:SF1">
    <property type="entry name" value="TYPE IV METHYL-DIRECTED RESTRICTION ENZYME ECOKMCRBC"/>
    <property type="match status" value="1"/>
</dbReference>
<sequence length="377" mass="41165">MGVVDVGDVIVEILPKTADGDVRSDGAAFLGRLLRFAGKEEAPVLSDASIAAGEGGLLEIIFAWAARTIADNLRDGVPRRYEVCEEVSTAVRGRVELRHVVRQRPGRAFELTVRHAPLREDNPVGRVVRWLVERLCTQTRSLRTRALCLKLLQSLLHIAQITPTKADLERLTLKSMETRWRPLIALARIFLSQQRPDPALGGSLPAVAVLFTLHDLFEAALRRVLREGLGAHGLLLQRNSGQLLYPISGGGGSLGLRPDFRIGQKGATEATIIGDAKWKSIFDRSGLLHFSEADVYQVTTYMAALQAKAGFIVCPLLETFPQTLCRSTFAVSGLKRPLDFLGIRLSVLISDGPDGVDLRKLVCDFIAEGQHASVLAA</sequence>
<reference evidence="1" key="1">
    <citation type="submission" date="2021-06" db="EMBL/GenBank/DDBJ databases">
        <title>Bradyrhizobium sp. S2-20-1 Genome sequencing.</title>
        <authorList>
            <person name="Jin L."/>
        </authorList>
    </citation>
    <scope>NUCLEOTIDE SEQUENCE</scope>
    <source>
        <strain evidence="1">S2-20-1</strain>
    </source>
</reference>
<dbReference type="Pfam" id="PF10117">
    <property type="entry name" value="McrBC"/>
    <property type="match status" value="1"/>
</dbReference>
<dbReference type="PANTHER" id="PTHR38733">
    <property type="entry name" value="PROTEIN MCRC"/>
    <property type="match status" value="1"/>
</dbReference>
<dbReference type="InterPro" id="IPR019292">
    <property type="entry name" value="McrC"/>
</dbReference>
<evidence type="ECO:0000313" key="1">
    <source>
        <dbReference type="EMBL" id="QWG14294.1"/>
    </source>
</evidence>
<dbReference type="AlphaFoldDB" id="A0A975RNZ0"/>
<name>A0A975RNZ0_9BRAD</name>
<dbReference type="EMBL" id="CP076134">
    <property type="protein sequence ID" value="QWG14294.1"/>
    <property type="molecule type" value="Genomic_DNA"/>
</dbReference>
<dbReference type="RefSeq" id="WP_215622926.1">
    <property type="nucleotide sequence ID" value="NZ_CP076134.1"/>
</dbReference>
<gene>
    <name evidence="1" type="ORF">KMZ29_06310</name>
</gene>